<organism evidence="2 3">
    <name type="scientific">Cinara cedri</name>
    <dbReference type="NCBI Taxonomy" id="506608"/>
    <lineage>
        <taxon>Eukaryota</taxon>
        <taxon>Metazoa</taxon>
        <taxon>Ecdysozoa</taxon>
        <taxon>Arthropoda</taxon>
        <taxon>Hexapoda</taxon>
        <taxon>Insecta</taxon>
        <taxon>Pterygota</taxon>
        <taxon>Neoptera</taxon>
        <taxon>Paraneoptera</taxon>
        <taxon>Hemiptera</taxon>
        <taxon>Sternorrhyncha</taxon>
        <taxon>Aphidomorpha</taxon>
        <taxon>Aphidoidea</taxon>
        <taxon>Aphididae</taxon>
        <taxon>Lachninae</taxon>
        <taxon>Cinara</taxon>
    </lineage>
</organism>
<evidence type="ECO:0000313" key="2">
    <source>
        <dbReference type="EMBL" id="VVC29301.1"/>
    </source>
</evidence>
<gene>
    <name evidence="2" type="ORF">CINCED_3A002863</name>
</gene>
<evidence type="ECO:0000313" key="3">
    <source>
        <dbReference type="Proteomes" id="UP000325440"/>
    </source>
</evidence>
<dbReference type="EMBL" id="CABPRJ010000490">
    <property type="protein sequence ID" value="VVC29301.1"/>
    <property type="molecule type" value="Genomic_DNA"/>
</dbReference>
<protein>
    <submittedName>
        <fullName evidence="2">Transposase protein</fullName>
    </submittedName>
</protein>
<reference evidence="2 3" key="1">
    <citation type="submission" date="2019-08" db="EMBL/GenBank/DDBJ databases">
        <authorList>
            <person name="Alioto T."/>
            <person name="Alioto T."/>
            <person name="Gomez Garrido J."/>
        </authorList>
    </citation>
    <scope>NUCLEOTIDE SEQUENCE [LARGE SCALE GENOMIC DNA]</scope>
</reference>
<name>A0A5E4MAN5_9HEMI</name>
<evidence type="ECO:0000259" key="1">
    <source>
        <dbReference type="Pfam" id="PF12017"/>
    </source>
</evidence>
<dbReference type="Proteomes" id="UP000325440">
    <property type="component" value="Unassembled WGS sequence"/>
</dbReference>
<accession>A0A5E4MAN5</accession>
<dbReference type="OrthoDB" id="6629190at2759"/>
<dbReference type="AlphaFoldDB" id="A0A5E4MAN5"/>
<dbReference type="Pfam" id="PF12017">
    <property type="entry name" value="Tnp_P_element"/>
    <property type="match status" value="1"/>
</dbReference>
<feature type="domain" description="THAP9-like helix-turn-helix" evidence="1">
    <location>
        <begin position="234"/>
        <end position="278"/>
    </location>
</feature>
<sequence>MLTFKQHQNSTKHKIKPRKNIIAKLAGSSWSCNANTLRTSALSLVFSVAEYCAPGQSKALQPNGYLFFHIFTPQKLGDKELPKVPSIKLKGTMTCQFITIHHPTKHLKSRHSIWKEAKTEFDPQVEWKRTWLESDPEDHLKSHQNQTRNMKLPTTQMGNGRILFMWIWTSANCQAHTQQLDHVNFEDNRNTPTYSKSVTNYDDSNSLEKGVLLTDKDTLMTTPSSMCPFLYYKYGSQKITPELRTFAVTLHFYSSAAYNYERNLFNKTLPHSSTMRKWYTTVDGTPGFTEKSLKAVELKVNEMKKK</sequence>
<dbReference type="InterPro" id="IPR021896">
    <property type="entry name" value="THAP9-like_HTH"/>
</dbReference>
<proteinExistence type="predicted"/>
<keyword evidence="3" id="KW-1185">Reference proteome</keyword>